<dbReference type="GO" id="GO:0008053">
    <property type="term" value="P:mitochondrial fusion"/>
    <property type="evidence" value="ECO:0007669"/>
    <property type="project" value="TreeGrafter"/>
</dbReference>
<dbReference type="Proteomes" id="UP001314229">
    <property type="component" value="Unassembled WGS sequence"/>
</dbReference>
<dbReference type="Pfam" id="PF00188">
    <property type="entry name" value="CAP"/>
    <property type="match status" value="1"/>
</dbReference>
<dbReference type="PROSITE" id="PS01010">
    <property type="entry name" value="CRISP_2"/>
    <property type="match status" value="1"/>
</dbReference>
<dbReference type="PROSITE" id="PS50405">
    <property type="entry name" value="GST_CTER"/>
    <property type="match status" value="1"/>
</dbReference>
<keyword evidence="7" id="KW-0963">Cytoplasm</keyword>
<evidence type="ECO:0000313" key="27">
    <source>
        <dbReference type="Proteomes" id="UP001314229"/>
    </source>
</evidence>
<keyword evidence="13" id="KW-1000">Mitochondrion outer membrane</keyword>
<feature type="domain" description="GST C-terminal" evidence="25">
    <location>
        <begin position="178"/>
        <end position="362"/>
    </location>
</feature>
<evidence type="ECO:0000256" key="17">
    <source>
        <dbReference type="ARBA" id="ARBA00023054"/>
    </source>
</evidence>
<keyword evidence="11" id="KW-0812">Transmembrane</keyword>
<evidence type="ECO:0000256" key="5">
    <source>
        <dbReference type="ARBA" id="ARBA00009923"/>
    </source>
</evidence>
<dbReference type="GO" id="GO:0030414">
    <property type="term" value="F:peptidase inhibitor activity"/>
    <property type="evidence" value="ECO:0007669"/>
    <property type="project" value="UniProtKB-KW"/>
</dbReference>
<evidence type="ECO:0000256" key="19">
    <source>
        <dbReference type="ARBA" id="ARBA00023136"/>
    </source>
</evidence>
<evidence type="ECO:0000313" key="26">
    <source>
        <dbReference type="EMBL" id="CAK6971225.1"/>
    </source>
</evidence>
<evidence type="ECO:0000256" key="23">
    <source>
        <dbReference type="SAM" id="Coils"/>
    </source>
</evidence>
<sequence>MLPSEPAGGAFLDCDMVCCPHLSPKILTDKMASENSSESVDEKAALLETESMQDEQQQCDTVAKQSESKLTLYHWTQSFNSQKVRLAIAEKSLHCEEYDVSLPLSEHNEPWFMRLNPAGEVPVLVHNDNVICDPTQIMDYLEQNFSDEGTPKLIPEEGSTYYHRVQHYRELLDSLQMDAYTHGCILHPEITVDSHIPAYAATSIRTQIGNTESELKKLAEQNPELKDAYVAKQRRLKSKLFDHDNMKYLKKLLDELESVMDQVETELQRRVEETPEEGSQSWLCGEFFSMADVSLAVTLHRLKFLGLSRRYWGNGNRVNLETYYERVVQRPAFRRVLGHVNNILISAVLPVAFRVARKNAPVIFVRPFSAFLPAVPCMAPFAPKCKVRNSLFHHLINCDLNNLGSSKLANVIYIALFTTEVTNTKKSERERSVQGGGFSVCSFLKPNMKPLLFAVELILLCISCRASVLATTIPIVSTSLPAANFTSLGAAHSYGTDTTAISKTRRKRYISQNDMLAILDYHNKVRGKVFPPASNMEYMVWDETLAKTAQDWAQACLWEHGPPHLLRFLGQNLSVRTGRYRSILQLVKPWYDEVKDYSFPYPRDCNPRCPLRCHGPMCTHYTQMVWATSNKVGCAVHTCHNMNVWGSVWKRATYLVCNYSPKGNWIGEAPYKVGVPCSACPPSYGGSCSNNMCFPALKTNYLHWFK</sequence>
<keyword evidence="9" id="KW-0964">Secreted</keyword>
<dbReference type="GO" id="GO:0005741">
    <property type="term" value="C:mitochondrial outer membrane"/>
    <property type="evidence" value="ECO:0007669"/>
    <property type="project" value="UniProtKB-SubCell"/>
</dbReference>
<comment type="similarity">
    <text evidence="5">Belongs to the CRISP family.</text>
</comment>
<keyword evidence="27" id="KW-1185">Reference proteome</keyword>
<keyword evidence="20" id="KW-0325">Glycoprotein</keyword>
<dbReference type="PANTHER" id="PTHR44188:SF3">
    <property type="entry name" value="GANGLIOSIDE-INDUCED DIFFERENTIATION-ASSOCIATED PROTEIN 1"/>
    <property type="match status" value="1"/>
</dbReference>
<evidence type="ECO:0000256" key="18">
    <source>
        <dbReference type="ARBA" id="ARBA00023128"/>
    </source>
</evidence>
<evidence type="ECO:0000256" key="6">
    <source>
        <dbReference type="ARBA" id="ARBA00011738"/>
    </source>
</evidence>
<comment type="subunit">
    <text evidence="6">Homodimer.</text>
</comment>
<evidence type="ECO:0000256" key="16">
    <source>
        <dbReference type="ARBA" id="ARBA00022990"/>
    </source>
</evidence>
<dbReference type="InterPro" id="IPR001283">
    <property type="entry name" value="CRISP-related"/>
</dbReference>
<evidence type="ECO:0000256" key="3">
    <source>
        <dbReference type="ARBA" id="ARBA00004613"/>
    </source>
</evidence>
<evidence type="ECO:0000256" key="1">
    <source>
        <dbReference type="ARBA" id="ARBA00004374"/>
    </source>
</evidence>
<keyword evidence="17 23" id="KW-0175">Coiled coil</keyword>
<comment type="subcellular location">
    <subcellularLocation>
        <location evidence="2">Cytoplasm</location>
    </subcellularLocation>
    <subcellularLocation>
        <location evidence="1">Mitochondrion outer membrane</location>
        <topology evidence="1">Multi-pass membrane protein</topology>
    </subcellularLocation>
    <subcellularLocation>
        <location evidence="3">Secreted</location>
    </subcellularLocation>
</comment>
<reference evidence="26 27" key="1">
    <citation type="submission" date="2024-01" db="EMBL/GenBank/DDBJ databases">
        <authorList>
            <person name="Alioto T."/>
            <person name="Alioto T."/>
            <person name="Gomez Garrido J."/>
        </authorList>
    </citation>
    <scope>NUCLEOTIDE SEQUENCE [LARGE SCALE GENOMIC DNA]</scope>
</reference>
<comment type="function">
    <text evidence="21">Regulates the mitochondrial network by promoting mitochondrial fission.</text>
</comment>
<keyword evidence="12" id="KW-0732">Signal</keyword>
<keyword evidence="10" id="KW-0646">Protease inhibitor</keyword>
<name>A0AAV1PIH1_SCOSC</name>
<dbReference type="InterPro" id="IPR018244">
    <property type="entry name" value="Allrgn_V5/Tpx1_CS"/>
</dbReference>
<dbReference type="PRINTS" id="PR00837">
    <property type="entry name" value="V5TPXLIKE"/>
</dbReference>
<dbReference type="FunFam" id="1.20.1050.10:FF:000022">
    <property type="entry name" value="ganglioside-induced differentiation-associated protein 1 isoform X1"/>
    <property type="match status" value="1"/>
</dbReference>
<proteinExistence type="inferred from homology"/>
<dbReference type="InterPro" id="IPR047832">
    <property type="entry name" value="PI15_CAP"/>
</dbReference>
<keyword evidence="19" id="KW-0472">Membrane</keyword>
<dbReference type="InterPro" id="IPR035940">
    <property type="entry name" value="CAP_sf"/>
</dbReference>
<dbReference type="PROSITE" id="PS50404">
    <property type="entry name" value="GST_NTER"/>
    <property type="match status" value="1"/>
</dbReference>
<dbReference type="Pfam" id="PF13410">
    <property type="entry name" value="GST_C_2"/>
    <property type="match status" value="1"/>
</dbReference>
<evidence type="ECO:0000256" key="8">
    <source>
        <dbReference type="ARBA" id="ARBA00022499"/>
    </source>
</evidence>
<dbReference type="SUPFAM" id="SSF47616">
    <property type="entry name" value="GST C-terminal domain-like"/>
    <property type="match status" value="1"/>
</dbReference>
<gene>
    <name evidence="26" type="ORF">FSCOSCO3_A014258</name>
</gene>
<keyword evidence="14" id="KW-0832">Ubl conjugation</keyword>
<dbReference type="CDD" id="cd03052">
    <property type="entry name" value="GST_N_GDAP1"/>
    <property type="match status" value="1"/>
</dbReference>
<dbReference type="SFLD" id="SFLDS00019">
    <property type="entry name" value="Glutathione_Transferase_(cytos"/>
    <property type="match status" value="1"/>
</dbReference>
<dbReference type="PANTHER" id="PTHR44188">
    <property type="entry name" value="GDAP1, ISOFORM A"/>
    <property type="match status" value="1"/>
</dbReference>
<dbReference type="InterPro" id="IPR036282">
    <property type="entry name" value="Glutathione-S-Trfase_C_sf"/>
</dbReference>
<evidence type="ECO:0000256" key="22">
    <source>
        <dbReference type="ARBA" id="ARBA00071666"/>
    </source>
</evidence>
<evidence type="ECO:0000256" key="21">
    <source>
        <dbReference type="ARBA" id="ARBA00059649"/>
    </source>
</evidence>
<feature type="coiled-coil region" evidence="23">
    <location>
        <begin position="201"/>
        <end position="273"/>
    </location>
</feature>
<keyword evidence="15" id="KW-1133">Transmembrane helix</keyword>
<keyword evidence="16" id="KW-0007">Acetylation</keyword>
<comment type="similarity">
    <text evidence="4">Belongs to the GST superfamily.</text>
</comment>
<evidence type="ECO:0000256" key="2">
    <source>
        <dbReference type="ARBA" id="ARBA00004496"/>
    </source>
</evidence>
<dbReference type="FunFam" id="3.40.30.10:FF:000113">
    <property type="entry name" value="ganglioside-induced differentiation-associated protein 1 isoform X1"/>
    <property type="match status" value="1"/>
</dbReference>
<dbReference type="GO" id="GO:0006626">
    <property type="term" value="P:protein targeting to mitochondrion"/>
    <property type="evidence" value="ECO:0007669"/>
    <property type="project" value="TreeGrafter"/>
</dbReference>
<dbReference type="FunFam" id="3.40.33.10:FF:000003">
    <property type="entry name" value="Peptidase inhibitor 15"/>
    <property type="match status" value="1"/>
</dbReference>
<evidence type="ECO:0000256" key="20">
    <source>
        <dbReference type="ARBA" id="ARBA00023180"/>
    </source>
</evidence>
<dbReference type="InterPro" id="IPR010987">
    <property type="entry name" value="Glutathione-S-Trfase_C-like"/>
</dbReference>
<dbReference type="EMBL" id="CAWUFR010000173">
    <property type="protein sequence ID" value="CAK6971225.1"/>
    <property type="molecule type" value="Genomic_DNA"/>
</dbReference>
<feature type="domain" description="GST N-terminal" evidence="24">
    <location>
        <begin position="68"/>
        <end position="149"/>
    </location>
</feature>
<dbReference type="Gene3D" id="1.20.1050.10">
    <property type="match status" value="1"/>
</dbReference>
<dbReference type="SUPFAM" id="SSF52833">
    <property type="entry name" value="Thioredoxin-like"/>
    <property type="match status" value="1"/>
</dbReference>
<evidence type="ECO:0000256" key="9">
    <source>
        <dbReference type="ARBA" id="ARBA00022525"/>
    </source>
</evidence>
<evidence type="ECO:0000256" key="11">
    <source>
        <dbReference type="ARBA" id="ARBA00022692"/>
    </source>
</evidence>
<dbReference type="InterPro" id="IPR004045">
    <property type="entry name" value="Glutathione_S-Trfase_N"/>
</dbReference>
<evidence type="ECO:0000256" key="7">
    <source>
        <dbReference type="ARBA" id="ARBA00022490"/>
    </source>
</evidence>
<dbReference type="InterPro" id="IPR040079">
    <property type="entry name" value="Glutathione_S-Trfase"/>
</dbReference>
<evidence type="ECO:0000256" key="13">
    <source>
        <dbReference type="ARBA" id="ARBA00022787"/>
    </source>
</evidence>
<dbReference type="SMART" id="SM00198">
    <property type="entry name" value="SCP"/>
    <property type="match status" value="1"/>
</dbReference>
<keyword evidence="18" id="KW-0496">Mitochondrion</keyword>
<dbReference type="InterPro" id="IPR036249">
    <property type="entry name" value="Thioredoxin-like_sf"/>
</dbReference>
<comment type="caution">
    <text evidence="26">The sequence shown here is derived from an EMBL/GenBank/DDBJ whole genome shotgun (WGS) entry which is preliminary data.</text>
</comment>
<evidence type="ECO:0000259" key="25">
    <source>
        <dbReference type="PROSITE" id="PS50405"/>
    </source>
</evidence>
<evidence type="ECO:0000259" key="24">
    <source>
        <dbReference type="PROSITE" id="PS50404"/>
    </source>
</evidence>
<evidence type="ECO:0000256" key="14">
    <source>
        <dbReference type="ARBA" id="ARBA00022843"/>
    </source>
</evidence>
<dbReference type="GO" id="GO:0005576">
    <property type="term" value="C:extracellular region"/>
    <property type="evidence" value="ECO:0007669"/>
    <property type="project" value="UniProtKB-SubCell"/>
</dbReference>
<dbReference type="AlphaFoldDB" id="A0AAV1PIH1"/>
<dbReference type="Gene3D" id="3.40.33.10">
    <property type="entry name" value="CAP"/>
    <property type="match status" value="1"/>
</dbReference>
<evidence type="ECO:0000256" key="4">
    <source>
        <dbReference type="ARBA" id="ARBA00007409"/>
    </source>
</evidence>
<dbReference type="GO" id="GO:0000266">
    <property type="term" value="P:mitochondrial fission"/>
    <property type="evidence" value="ECO:0007669"/>
    <property type="project" value="TreeGrafter"/>
</dbReference>
<keyword evidence="8" id="KW-1017">Isopeptide bond</keyword>
<dbReference type="CDD" id="cd18814">
    <property type="entry name" value="CAP_PI15"/>
    <property type="match status" value="1"/>
</dbReference>
<dbReference type="InterPro" id="IPR014044">
    <property type="entry name" value="CAP_dom"/>
</dbReference>
<evidence type="ECO:0000256" key="10">
    <source>
        <dbReference type="ARBA" id="ARBA00022690"/>
    </source>
</evidence>
<dbReference type="Gene3D" id="3.40.30.10">
    <property type="entry name" value="Glutaredoxin"/>
    <property type="match status" value="1"/>
</dbReference>
<accession>A0AAV1PIH1</accession>
<organism evidence="26 27">
    <name type="scientific">Scomber scombrus</name>
    <name type="common">Atlantic mackerel</name>
    <name type="synonym">Scomber vernalis</name>
    <dbReference type="NCBI Taxonomy" id="13677"/>
    <lineage>
        <taxon>Eukaryota</taxon>
        <taxon>Metazoa</taxon>
        <taxon>Chordata</taxon>
        <taxon>Craniata</taxon>
        <taxon>Vertebrata</taxon>
        <taxon>Euteleostomi</taxon>
        <taxon>Actinopterygii</taxon>
        <taxon>Neopterygii</taxon>
        <taxon>Teleostei</taxon>
        <taxon>Neoteleostei</taxon>
        <taxon>Acanthomorphata</taxon>
        <taxon>Pelagiaria</taxon>
        <taxon>Scombriformes</taxon>
        <taxon>Scombridae</taxon>
        <taxon>Scomber</taxon>
    </lineage>
</organism>
<evidence type="ECO:0000256" key="12">
    <source>
        <dbReference type="ARBA" id="ARBA00022729"/>
    </source>
</evidence>
<dbReference type="SFLD" id="SFLDG00358">
    <property type="entry name" value="Main_(cytGST)"/>
    <property type="match status" value="1"/>
</dbReference>
<protein>
    <recommendedName>
        <fullName evidence="22">Ganglioside-induced differentiation-associated protein 1</fullName>
    </recommendedName>
</protein>
<evidence type="ECO:0000256" key="15">
    <source>
        <dbReference type="ARBA" id="ARBA00022989"/>
    </source>
</evidence>
<dbReference type="Pfam" id="PF13417">
    <property type="entry name" value="GST_N_3"/>
    <property type="match status" value="1"/>
</dbReference>
<dbReference type="SUPFAM" id="SSF55797">
    <property type="entry name" value="PR-1-like"/>
    <property type="match status" value="1"/>
</dbReference>